<evidence type="ECO:0000313" key="3">
    <source>
        <dbReference type="Proteomes" id="UP000838763"/>
    </source>
</evidence>
<proteinExistence type="predicted"/>
<accession>A0A9P1H7M9</accession>
<reference evidence="2" key="1">
    <citation type="submission" date="2022-11" db="EMBL/GenBank/DDBJ databases">
        <authorList>
            <person name="Scott C."/>
            <person name="Bruce N."/>
        </authorList>
    </citation>
    <scope>NUCLEOTIDE SEQUENCE</scope>
</reference>
<feature type="region of interest" description="Disordered" evidence="1">
    <location>
        <begin position="1"/>
        <end position="20"/>
    </location>
</feature>
<gene>
    <name evidence="2" type="ORF">PPNO1_LOCUS7934</name>
</gene>
<dbReference type="AlphaFoldDB" id="A0A9P1H7M9"/>
<protein>
    <submittedName>
        <fullName evidence="2">Uncharacterized protein</fullName>
    </submittedName>
</protein>
<organism evidence="2 3">
    <name type="scientific">Parascedosporium putredinis</name>
    <dbReference type="NCBI Taxonomy" id="1442378"/>
    <lineage>
        <taxon>Eukaryota</taxon>
        <taxon>Fungi</taxon>
        <taxon>Dikarya</taxon>
        <taxon>Ascomycota</taxon>
        <taxon>Pezizomycotina</taxon>
        <taxon>Sordariomycetes</taxon>
        <taxon>Hypocreomycetidae</taxon>
        <taxon>Microascales</taxon>
        <taxon>Microascaceae</taxon>
        <taxon>Parascedosporium</taxon>
    </lineage>
</organism>
<feature type="region of interest" description="Disordered" evidence="1">
    <location>
        <begin position="97"/>
        <end position="132"/>
    </location>
</feature>
<name>A0A9P1H7M9_9PEZI</name>
<comment type="caution">
    <text evidence="2">The sequence shown here is derived from an EMBL/GenBank/DDBJ whole genome shotgun (WGS) entry which is preliminary data.</text>
</comment>
<keyword evidence="3" id="KW-1185">Reference proteome</keyword>
<evidence type="ECO:0000256" key="1">
    <source>
        <dbReference type="SAM" id="MobiDB-lite"/>
    </source>
</evidence>
<sequence length="132" mass="12655">MDATSPHLYGPVKDPKSAANGAVEVSASAVAARLDHADQHAGDFPSRHLDDGIGGKVLRSGVGSVGGNEGGGVAEEDDVDKAPQLVAAVGGPGVLGDAGGLAGEGHAEGAPGLEALGGAEAGGWVGGETLQE</sequence>
<feature type="compositionally biased region" description="Low complexity" evidence="1">
    <location>
        <begin position="108"/>
        <end position="118"/>
    </location>
</feature>
<evidence type="ECO:0000313" key="2">
    <source>
        <dbReference type="EMBL" id="CAI4218344.1"/>
    </source>
</evidence>
<dbReference type="Proteomes" id="UP000838763">
    <property type="component" value="Unassembled WGS sequence"/>
</dbReference>
<dbReference type="EMBL" id="CALLCH030000017">
    <property type="protein sequence ID" value="CAI4218344.1"/>
    <property type="molecule type" value="Genomic_DNA"/>
</dbReference>